<name>A0A0F9ASL2_9ZZZZ</name>
<accession>A0A0F9ASL2</accession>
<feature type="region of interest" description="Disordered" evidence="1">
    <location>
        <begin position="117"/>
        <end position="145"/>
    </location>
</feature>
<gene>
    <name evidence="2" type="ORF">LCGC14_2813680</name>
</gene>
<reference evidence="2" key="1">
    <citation type="journal article" date="2015" name="Nature">
        <title>Complex archaea that bridge the gap between prokaryotes and eukaryotes.</title>
        <authorList>
            <person name="Spang A."/>
            <person name="Saw J.H."/>
            <person name="Jorgensen S.L."/>
            <person name="Zaremba-Niedzwiedzka K."/>
            <person name="Martijn J."/>
            <person name="Lind A.E."/>
            <person name="van Eijk R."/>
            <person name="Schleper C."/>
            <person name="Guy L."/>
            <person name="Ettema T.J."/>
        </authorList>
    </citation>
    <scope>NUCLEOTIDE SEQUENCE</scope>
</reference>
<proteinExistence type="predicted"/>
<dbReference type="EMBL" id="LAZR01053136">
    <property type="protein sequence ID" value="KKK81414.1"/>
    <property type="molecule type" value="Genomic_DNA"/>
</dbReference>
<evidence type="ECO:0000256" key="1">
    <source>
        <dbReference type="SAM" id="MobiDB-lite"/>
    </source>
</evidence>
<evidence type="ECO:0000313" key="2">
    <source>
        <dbReference type="EMBL" id="KKK81414.1"/>
    </source>
</evidence>
<protein>
    <submittedName>
        <fullName evidence="2">Uncharacterized protein</fullName>
    </submittedName>
</protein>
<feature type="compositionally biased region" description="Basic and acidic residues" evidence="1">
    <location>
        <begin position="128"/>
        <end position="145"/>
    </location>
</feature>
<comment type="caution">
    <text evidence="2">The sequence shown here is derived from an EMBL/GenBank/DDBJ whole genome shotgun (WGS) entry which is preliminary data.</text>
</comment>
<dbReference type="AlphaFoldDB" id="A0A0F9ASL2"/>
<sequence length="145" mass="16351">MARRGRPRFVTIEIGTASHGPLFGDDELLATHVRVQQLLVERFAQHTGDRIALSVEDLRWATGRRREDAALRRLEEVERFIECSLERSGSSWIYATRDSPAGTVSAFVVPTRWPCRSTPGRDAAGGRADQHRPVIDQTSCKDRPR</sequence>
<organism evidence="2">
    <name type="scientific">marine sediment metagenome</name>
    <dbReference type="NCBI Taxonomy" id="412755"/>
    <lineage>
        <taxon>unclassified sequences</taxon>
        <taxon>metagenomes</taxon>
        <taxon>ecological metagenomes</taxon>
    </lineage>
</organism>